<dbReference type="CDD" id="cd00082">
    <property type="entry name" value="HisKA"/>
    <property type="match status" value="1"/>
</dbReference>
<dbReference type="PRINTS" id="PR00344">
    <property type="entry name" value="BCTRLSENSOR"/>
</dbReference>
<dbReference type="InterPro" id="IPR004358">
    <property type="entry name" value="Sig_transdc_His_kin-like_C"/>
</dbReference>
<evidence type="ECO:0000256" key="9">
    <source>
        <dbReference type="ARBA" id="ARBA00022777"/>
    </source>
</evidence>
<dbReference type="Proteomes" id="UP001596250">
    <property type="component" value="Unassembled WGS sequence"/>
</dbReference>
<evidence type="ECO:0000256" key="14">
    <source>
        <dbReference type="SAM" id="Phobius"/>
    </source>
</evidence>
<keyword evidence="4" id="KW-1003">Cell membrane</keyword>
<dbReference type="GO" id="GO:0016301">
    <property type="term" value="F:kinase activity"/>
    <property type="evidence" value="ECO:0007669"/>
    <property type="project" value="UniProtKB-KW"/>
</dbReference>
<keyword evidence="9 17" id="KW-0418">Kinase</keyword>
<evidence type="ECO:0000256" key="12">
    <source>
        <dbReference type="ARBA" id="ARBA00023012"/>
    </source>
</evidence>
<dbReference type="SMART" id="SM00387">
    <property type="entry name" value="HATPase_c"/>
    <property type="match status" value="1"/>
</dbReference>
<evidence type="ECO:0000256" key="6">
    <source>
        <dbReference type="ARBA" id="ARBA00022679"/>
    </source>
</evidence>
<dbReference type="PROSITE" id="PS50885">
    <property type="entry name" value="HAMP"/>
    <property type="match status" value="1"/>
</dbReference>
<dbReference type="Gene3D" id="3.30.565.10">
    <property type="entry name" value="Histidine kinase-like ATPase, C-terminal domain"/>
    <property type="match status" value="1"/>
</dbReference>
<dbReference type="PANTHER" id="PTHR45528:SF1">
    <property type="entry name" value="SENSOR HISTIDINE KINASE CPXA"/>
    <property type="match status" value="1"/>
</dbReference>
<dbReference type="Gene3D" id="6.10.340.10">
    <property type="match status" value="1"/>
</dbReference>
<dbReference type="Pfam" id="PF00672">
    <property type="entry name" value="HAMP"/>
    <property type="match status" value="1"/>
</dbReference>
<dbReference type="CDD" id="cd06225">
    <property type="entry name" value="HAMP"/>
    <property type="match status" value="1"/>
</dbReference>
<evidence type="ECO:0000256" key="4">
    <source>
        <dbReference type="ARBA" id="ARBA00022475"/>
    </source>
</evidence>
<reference evidence="18" key="1">
    <citation type="journal article" date="2019" name="Int. J. Syst. Evol. Microbiol.">
        <title>The Global Catalogue of Microorganisms (GCM) 10K type strain sequencing project: providing services to taxonomists for standard genome sequencing and annotation.</title>
        <authorList>
            <consortium name="The Broad Institute Genomics Platform"/>
            <consortium name="The Broad Institute Genome Sequencing Center for Infectious Disease"/>
            <person name="Wu L."/>
            <person name="Ma J."/>
        </authorList>
    </citation>
    <scope>NUCLEOTIDE SEQUENCE [LARGE SCALE GENOMIC DNA]</scope>
    <source>
        <strain evidence="18">CCM 8749</strain>
    </source>
</reference>
<sequence length="368" mass="41676">MNLNPLSGLRGKMLLLFIISLVLSMLTTLFLLTLAMAATYFHFSPVESLLESLYYNFGMVPVLLVTGAFLFCFYVIVLSSRYVKYLMQITSAVQEMSKGRLDIRIPIKTKDELGRLADHINGMAWHLKSSMEEERGAVQAKNELITNVSHDLRTPLTSVVGYLELIHSDGYRDEIELRHYVQIAFEKSKRLERLVNDLFEYTRVSYGKLQLRRDRLNLVELLGQLAAEYSFSLQQSEMEMVLNFNEDHLIVSGDGDQLMRVFENLISNGINYGKEGKKIVLTAYRSSNQAIVQVANYGPPIPIQDLPHIFDRFYRVEKSRSTATGGTGLGLAISKSIIELHDGTIEVRSSVQETCFEVKLPLAPPHVT</sequence>
<dbReference type="InterPro" id="IPR003660">
    <property type="entry name" value="HAMP_dom"/>
</dbReference>
<dbReference type="InterPro" id="IPR003661">
    <property type="entry name" value="HisK_dim/P_dom"/>
</dbReference>
<keyword evidence="13 14" id="KW-0472">Membrane</keyword>
<organism evidence="17 18">
    <name type="scientific">Marinicrinis lubricantis</name>
    <dbReference type="NCBI Taxonomy" id="2086470"/>
    <lineage>
        <taxon>Bacteria</taxon>
        <taxon>Bacillati</taxon>
        <taxon>Bacillota</taxon>
        <taxon>Bacilli</taxon>
        <taxon>Bacillales</taxon>
        <taxon>Paenibacillaceae</taxon>
    </lineage>
</organism>
<dbReference type="InterPro" id="IPR003594">
    <property type="entry name" value="HATPase_dom"/>
</dbReference>
<dbReference type="CDD" id="cd00075">
    <property type="entry name" value="HATPase"/>
    <property type="match status" value="1"/>
</dbReference>
<gene>
    <name evidence="17" type="ORF">ACFPXP_03215</name>
</gene>
<dbReference type="RefSeq" id="WP_379892297.1">
    <property type="nucleotide sequence ID" value="NZ_CBCSCT010000050.1"/>
</dbReference>
<dbReference type="EC" id="2.7.13.3" evidence="3"/>
<dbReference type="SMART" id="SM00304">
    <property type="entry name" value="HAMP"/>
    <property type="match status" value="1"/>
</dbReference>
<feature type="transmembrane region" description="Helical" evidence="14">
    <location>
        <begin position="53"/>
        <end position="77"/>
    </location>
</feature>
<evidence type="ECO:0000313" key="18">
    <source>
        <dbReference type="Proteomes" id="UP001596250"/>
    </source>
</evidence>
<evidence type="ECO:0000259" key="16">
    <source>
        <dbReference type="PROSITE" id="PS50885"/>
    </source>
</evidence>
<evidence type="ECO:0000256" key="10">
    <source>
        <dbReference type="ARBA" id="ARBA00022840"/>
    </source>
</evidence>
<keyword evidence="5" id="KW-0597">Phosphoprotein</keyword>
<keyword evidence="7 14" id="KW-0812">Transmembrane</keyword>
<evidence type="ECO:0000259" key="15">
    <source>
        <dbReference type="PROSITE" id="PS50109"/>
    </source>
</evidence>
<evidence type="ECO:0000256" key="5">
    <source>
        <dbReference type="ARBA" id="ARBA00022553"/>
    </source>
</evidence>
<evidence type="ECO:0000256" key="13">
    <source>
        <dbReference type="ARBA" id="ARBA00023136"/>
    </source>
</evidence>
<dbReference type="EMBL" id="JBHSQV010000026">
    <property type="protein sequence ID" value="MFC5985448.1"/>
    <property type="molecule type" value="Genomic_DNA"/>
</dbReference>
<name>A0ABW1IK61_9BACL</name>
<evidence type="ECO:0000256" key="7">
    <source>
        <dbReference type="ARBA" id="ARBA00022692"/>
    </source>
</evidence>
<keyword evidence="11 14" id="KW-1133">Transmembrane helix</keyword>
<dbReference type="PANTHER" id="PTHR45528">
    <property type="entry name" value="SENSOR HISTIDINE KINASE CPXA"/>
    <property type="match status" value="1"/>
</dbReference>
<proteinExistence type="predicted"/>
<feature type="domain" description="HAMP" evidence="16">
    <location>
        <begin position="80"/>
        <end position="132"/>
    </location>
</feature>
<dbReference type="InterPro" id="IPR036097">
    <property type="entry name" value="HisK_dim/P_sf"/>
</dbReference>
<evidence type="ECO:0000313" key="17">
    <source>
        <dbReference type="EMBL" id="MFC5985448.1"/>
    </source>
</evidence>
<keyword evidence="10" id="KW-0067">ATP-binding</keyword>
<feature type="domain" description="Histidine kinase" evidence="15">
    <location>
        <begin position="147"/>
        <end position="364"/>
    </location>
</feature>
<keyword evidence="12" id="KW-0902">Two-component regulatory system</keyword>
<dbReference type="PROSITE" id="PS50109">
    <property type="entry name" value="HIS_KIN"/>
    <property type="match status" value="1"/>
</dbReference>
<keyword evidence="18" id="KW-1185">Reference proteome</keyword>
<evidence type="ECO:0000256" key="3">
    <source>
        <dbReference type="ARBA" id="ARBA00012438"/>
    </source>
</evidence>
<dbReference type="Pfam" id="PF00512">
    <property type="entry name" value="HisKA"/>
    <property type="match status" value="1"/>
</dbReference>
<comment type="subcellular location">
    <subcellularLocation>
        <location evidence="2">Cell membrane</location>
        <topology evidence="2">Multi-pass membrane protein</topology>
    </subcellularLocation>
</comment>
<accession>A0ABW1IK61</accession>
<dbReference type="Pfam" id="PF02518">
    <property type="entry name" value="HATPase_c"/>
    <property type="match status" value="1"/>
</dbReference>
<dbReference type="SMART" id="SM00388">
    <property type="entry name" value="HisKA"/>
    <property type="match status" value="1"/>
</dbReference>
<comment type="caution">
    <text evidence="17">The sequence shown here is derived from an EMBL/GenBank/DDBJ whole genome shotgun (WGS) entry which is preliminary data.</text>
</comment>
<dbReference type="Gene3D" id="1.10.287.130">
    <property type="match status" value="1"/>
</dbReference>
<evidence type="ECO:0000256" key="2">
    <source>
        <dbReference type="ARBA" id="ARBA00004651"/>
    </source>
</evidence>
<dbReference type="InterPro" id="IPR036890">
    <property type="entry name" value="HATPase_C_sf"/>
</dbReference>
<dbReference type="SUPFAM" id="SSF55874">
    <property type="entry name" value="ATPase domain of HSP90 chaperone/DNA topoisomerase II/histidine kinase"/>
    <property type="match status" value="1"/>
</dbReference>
<evidence type="ECO:0000256" key="8">
    <source>
        <dbReference type="ARBA" id="ARBA00022741"/>
    </source>
</evidence>
<keyword evidence="6" id="KW-0808">Transferase</keyword>
<comment type="catalytic activity">
    <reaction evidence="1">
        <text>ATP + protein L-histidine = ADP + protein N-phospho-L-histidine.</text>
        <dbReference type="EC" id="2.7.13.3"/>
    </reaction>
</comment>
<dbReference type="SUPFAM" id="SSF47384">
    <property type="entry name" value="Homodimeric domain of signal transducing histidine kinase"/>
    <property type="match status" value="1"/>
</dbReference>
<dbReference type="InterPro" id="IPR050398">
    <property type="entry name" value="HssS/ArlS-like"/>
</dbReference>
<keyword evidence="8" id="KW-0547">Nucleotide-binding</keyword>
<dbReference type="SUPFAM" id="SSF158472">
    <property type="entry name" value="HAMP domain-like"/>
    <property type="match status" value="1"/>
</dbReference>
<evidence type="ECO:0000256" key="1">
    <source>
        <dbReference type="ARBA" id="ARBA00000085"/>
    </source>
</evidence>
<evidence type="ECO:0000256" key="11">
    <source>
        <dbReference type="ARBA" id="ARBA00022989"/>
    </source>
</evidence>
<protein>
    <recommendedName>
        <fullName evidence="3">histidine kinase</fullName>
        <ecNumber evidence="3">2.7.13.3</ecNumber>
    </recommendedName>
</protein>
<dbReference type="InterPro" id="IPR005467">
    <property type="entry name" value="His_kinase_dom"/>
</dbReference>